<keyword evidence="7" id="KW-0547">Nucleotide-binding</keyword>
<feature type="domain" description="Protein kinase" evidence="13">
    <location>
        <begin position="34"/>
        <end position="245"/>
    </location>
</feature>
<keyword evidence="3" id="KW-0418">Kinase</keyword>
<evidence type="ECO:0000256" key="9">
    <source>
        <dbReference type="ARBA" id="ARBA00023170"/>
    </source>
</evidence>
<dbReference type="Pfam" id="PF07714">
    <property type="entry name" value="PK_Tyr_Ser-Thr"/>
    <property type="match status" value="1"/>
</dbReference>
<dbReference type="InterPro" id="IPR000719">
    <property type="entry name" value="Prot_kinase_dom"/>
</dbReference>
<evidence type="ECO:0000259" key="13">
    <source>
        <dbReference type="PROSITE" id="PS50011"/>
    </source>
</evidence>
<organism evidence="14 15">
    <name type="scientific">Ziziphus jujuba</name>
    <name type="common">Chinese jujube</name>
    <name type="synonym">Ziziphus sativa</name>
    <dbReference type="NCBI Taxonomy" id="326968"/>
    <lineage>
        <taxon>Eukaryota</taxon>
        <taxon>Viridiplantae</taxon>
        <taxon>Streptophyta</taxon>
        <taxon>Embryophyta</taxon>
        <taxon>Tracheophyta</taxon>
        <taxon>Spermatophyta</taxon>
        <taxon>Magnoliopsida</taxon>
        <taxon>eudicotyledons</taxon>
        <taxon>Gunneridae</taxon>
        <taxon>Pentapetalae</taxon>
        <taxon>rosids</taxon>
        <taxon>fabids</taxon>
        <taxon>Rosales</taxon>
        <taxon>Rhamnaceae</taxon>
        <taxon>Paliureae</taxon>
        <taxon>Ziziphus</taxon>
    </lineage>
</organism>
<keyword evidence="8" id="KW-0067">ATP-binding</keyword>
<keyword evidence="3" id="KW-0723">Serine/threonine-protein kinase</keyword>
<dbReference type="PANTHER" id="PTHR48006">
    <property type="entry name" value="LEUCINE-RICH REPEAT-CONTAINING PROTEIN DDB_G0281931-RELATED"/>
    <property type="match status" value="1"/>
</dbReference>
<evidence type="ECO:0000256" key="6">
    <source>
        <dbReference type="ARBA" id="ARBA00022729"/>
    </source>
</evidence>
<dbReference type="InterPro" id="IPR011009">
    <property type="entry name" value="Kinase-like_dom_sf"/>
</dbReference>
<dbReference type="SUPFAM" id="SSF56112">
    <property type="entry name" value="Protein kinase-like (PK-like)"/>
    <property type="match status" value="1"/>
</dbReference>
<dbReference type="PANTHER" id="PTHR48006:SF60">
    <property type="entry name" value="PROTEIN KINASE DOMAIN-CONTAINING PROTEIN"/>
    <property type="match status" value="1"/>
</dbReference>
<accession>A0ABM3I8A0</accession>
<comment type="catalytic activity">
    <reaction evidence="11">
        <text>L-threonyl-[protein] + ATP = O-phospho-L-threonyl-[protein] + ADP + H(+)</text>
        <dbReference type="Rhea" id="RHEA:46608"/>
        <dbReference type="Rhea" id="RHEA-COMP:11060"/>
        <dbReference type="Rhea" id="RHEA-COMP:11605"/>
        <dbReference type="ChEBI" id="CHEBI:15378"/>
        <dbReference type="ChEBI" id="CHEBI:30013"/>
        <dbReference type="ChEBI" id="CHEBI:30616"/>
        <dbReference type="ChEBI" id="CHEBI:61977"/>
        <dbReference type="ChEBI" id="CHEBI:456216"/>
        <dbReference type="EC" id="2.7.11.1"/>
    </reaction>
</comment>
<dbReference type="Gene3D" id="2.60.120.430">
    <property type="entry name" value="Galactose-binding lectin"/>
    <property type="match status" value="1"/>
</dbReference>
<dbReference type="PROSITE" id="PS00108">
    <property type="entry name" value="PROTEIN_KINASE_ST"/>
    <property type="match status" value="1"/>
</dbReference>
<keyword evidence="9" id="KW-0675">Receptor</keyword>
<keyword evidence="6" id="KW-0732">Signal</keyword>
<dbReference type="Pfam" id="PF11721">
    <property type="entry name" value="Malectin"/>
    <property type="match status" value="1"/>
</dbReference>
<evidence type="ECO:0000256" key="1">
    <source>
        <dbReference type="ARBA" id="ARBA00004479"/>
    </source>
</evidence>
<dbReference type="GeneID" id="125420505"/>
<dbReference type="RefSeq" id="XP_048323110.2">
    <property type="nucleotide sequence ID" value="XM_048467153.2"/>
</dbReference>
<dbReference type="InterPro" id="IPR021720">
    <property type="entry name" value="Malectin_dom"/>
</dbReference>
<name>A0ABM3I8A0_ZIZJJ</name>
<comment type="subcellular location">
    <subcellularLocation>
        <location evidence="1">Membrane</location>
        <topology evidence="1">Single-pass type I membrane protein</topology>
    </subcellularLocation>
</comment>
<evidence type="ECO:0000256" key="3">
    <source>
        <dbReference type="ARBA" id="ARBA00022527"/>
    </source>
</evidence>
<keyword evidence="10" id="KW-0325">Glycoprotein</keyword>
<evidence type="ECO:0000256" key="2">
    <source>
        <dbReference type="ARBA" id="ARBA00012513"/>
    </source>
</evidence>
<gene>
    <name evidence="15" type="primary">LOC125420505</name>
</gene>
<protein>
    <recommendedName>
        <fullName evidence="2">non-specific serine/threonine protein kinase</fullName>
        <ecNumber evidence="2">2.7.11.1</ecNumber>
    </recommendedName>
</protein>
<dbReference type="InterPro" id="IPR001245">
    <property type="entry name" value="Ser-Thr/Tyr_kinase_cat_dom"/>
</dbReference>
<proteinExistence type="predicted"/>
<reference evidence="15" key="1">
    <citation type="submission" date="2025-08" db="UniProtKB">
        <authorList>
            <consortium name="RefSeq"/>
        </authorList>
    </citation>
    <scope>IDENTIFICATION</scope>
    <source>
        <tissue evidence="15">Seedling</tissue>
    </source>
</reference>
<evidence type="ECO:0000256" key="5">
    <source>
        <dbReference type="ARBA" id="ARBA00022679"/>
    </source>
</evidence>
<dbReference type="InterPro" id="IPR008271">
    <property type="entry name" value="Ser/Thr_kinase_AS"/>
</dbReference>
<evidence type="ECO:0000256" key="4">
    <source>
        <dbReference type="ARBA" id="ARBA00022553"/>
    </source>
</evidence>
<keyword evidence="14" id="KW-1185">Reference proteome</keyword>
<evidence type="ECO:0000256" key="12">
    <source>
        <dbReference type="ARBA" id="ARBA00048679"/>
    </source>
</evidence>
<dbReference type="InterPro" id="IPR051824">
    <property type="entry name" value="LRR_Rcpt-Like_S/T_Kinase"/>
</dbReference>
<dbReference type="PROSITE" id="PS50011">
    <property type="entry name" value="PROTEIN_KINASE_DOM"/>
    <property type="match status" value="1"/>
</dbReference>
<evidence type="ECO:0000313" key="15">
    <source>
        <dbReference type="RefSeq" id="XP_048323110.2"/>
    </source>
</evidence>
<evidence type="ECO:0000256" key="11">
    <source>
        <dbReference type="ARBA" id="ARBA00047899"/>
    </source>
</evidence>
<keyword evidence="4" id="KW-0597">Phosphoprotein</keyword>
<evidence type="ECO:0000256" key="8">
    <source>
        <dbReference type="ARBA" id="ARBA00022840"/>
    </source>
</evidence>
<sequence length="245" mass="28451">MDLNPLSLRYYAFCLDNGNYYVKLHFTDIIFADNLSYSRLGRRIFDIYVQGKDRKEDFNIKEEANGTGEPHEEFFNDVSVTDHNLEISLYWGWMNEIGMISGLQHPHLVQKQISAFDGINYRFRNKQPEIGLANKAQDMNGMAEGLPLLHDESVLKIVHRDIKDTNILLDRYFNAKISDSELLNFMKRKTPILAPELLEQYAYSFGIVILEIVGGKSNQNCRLKNECICLLDYCENKASVLRRRK</sequence>
<dbReference type="Proteomes" id="UP001652623">
    <property type="component" value="Chromosome 1"/>
</dbReference>
<keyword evidence="5" id="KW-0808">Transferase</keyword>
<dbReference type="EC" id="2.7.11.1" evidence="2"/>
<evidence type="ECO:0000256" key="7">
    <source>
        <dbReference type="ARBA" id="ARBA00022741"/>
    </source>
</evidence>
<evidence type="ECO:0000256" key="10">
    <source>
        <dbReference type="ARBA" id="ARBA00023180"/>
    </source>
</evidence>
<dbReference type="Gene3D" id="1.10.510.10">
    <property type="entry name" value="Transferase(Phosphotransferase) domain 1"/>
    <property type="match status" value="1"/>
</dbReference>
<evidence type="ECO:0000313" key="14">
    <source>
        <dbReference type="Proteomes" id="UP001652623"/>
    </source>
</evidence>
<comment type="catalytic activity">
    <reaction evidence="12">
        <text>L-seryl-[protein] + ATP = O-phospho-L-seryl-[protein] + ADP + H(+)</text>
        <dbReference type="Rhea" id="RHEA:17989"/>
        <dbReference type="Rhea" id="RHEA-COMP:9863"/>
        <dbReference type="Rhea" id="RHEA-COMP:11604"/>
        <dbReference type="ChEBI" id="CHEBI:15378"/>
        <dbReference type="ChEBI" id="CHEBI:29999"/>
        <dbReference type="ChEBI" id="CHEBI:30616"/>
        <dbReference type="ChEBI" id="CHEBI:83421"/>
        <dbReference type="ChEBI" id="CHEBI:456216"/>
        <dbReference type="EC" id="2.7.11.1"/>
    </reaction>
</comment>